<dbReference type="EMBL" id="QOCS01000022">
    <property type="protein sequence ID" value="RHW45111.1"/>
    <property type="molecule type" value="Genomic_DNA"/>
</dbReference>
<accession>A0A3R6UUC2</accession>
<dbReference type="AlphaFoldDB" id="A0A3R6UUC2"/>
<dbReference type="InterPro" id="IPR036177">
    <property type="entry name" value="Peptidase_M55_sf"/>
</dbReference>
<proteinExistence type="predicted"/>
<sequence>MIYSKNDNMFSTPKFVSTKKSLARYAALSYSRKQIRLETINAAQADLINQLKDVKRLDGRTIEIQCSSMKELINEIIAVVTIGGTQA</sequence>
<comment type="caution">
    <text evidence="1">The sequence shown here is derived from an EMBL/GenBank/DDBJ whole genome shotgun (WGS) entry which is preliminary data.</text>
</comment>
<reference evidence="1 2" key="1">
    <citation type="submission" date="2018-07" db="EMBL/GenBank/DDBJ databases">
        <title>Genome sequences of six Lactobacillus spp. isolated from bumble bee guts.</title>
        <authorList>
            <person name="Motta E.V.S."/>
            <person name="Moran N.A."/>
        </authorList>
    </citation>
    <scope>NUCLEOTIDE SEQUENCE [LARGE SCALE GENOMIC DNA]</scope>
    <source>
        <strain evidence="1 2">LV-8.1</strain>
    </source>
</reference>
<evidence type="ECO:0000313" key="1">
    <source>
        <dbReference type="EMBL" id="RHW45111.1"/>
    </source>
</evidence>
<organism evidence="1 2">
    <name type="scientific">Bombilactobacillus bombi</name>
    <dbReference type="NCBI Taxonomy" id="1303590"/>
    <lineage>
        <taxon>Bacteria</taxon>
        <taxon>Bacillati</taxon>
        <taxon>Bacillota</taxon>
        <taxon>Bacilli</taxon>
        <taxon>Lactobacillales</taxon>
        <taxon>Lactobacillaceae</taxon>
        <taxon>Bombilactobacillus</taxon>
    </lineage>
</organism>
<evidence type="ECO:0000313" key="2">
    <source>
        <dbReference type="Proteomes" id="UP000284822"/>
    </source>
</evidence>
<dbReference type="SUPFAM" id="SSF63992">
    <property type="entry name" value="Dipeptide transport protein"/>
    <property type="match status" value="1"/>
</dbReference>
<protein>
    <submittedName>
        <fullName evidence="1">Uncharacterized protein</fullName>
    </submittedName>
</protein>
<dbReference type="Proteomes" id="UP000284822">
    <property type="component" value="Unassembled WGS sequence"/>
</dbReference>
<name>A0A3R6UUC2_9LACO</name>
<gene>
    <name evidence="1" type="ORF">DS832_08330</name>
</gene>